<feature type="chain" id="PRO_5022701072" description="Lipoprotein" evidence="1">
    <location>
        <begin position="35"/>
        <end position="147"/>
    </location>
</feature>
<name>A0A511T914_MYXFU</name>
<protein>
    <recommendedName>
        <fullName evidence="6">Lipoprotein</fullName>
    </recommendedName>
</protein>
<keyword evidence="1" id="KW-0732">Signal</keyword>
<dbReference type="AlphaFoldDB" id="A0A511T914"/>
<organism evidence="2 5">
    <name type="scientific">Myxococcus fulvus</name>
    <dbReference type="NCBI Taxonomy" id="33"/>
    <lineage>
        <taxon>Bacteria</taxon>
        <taxon>Pseudomonadati</taxon>
        <taxon>Myxococcota</taxon>
        <taxon>Myxococcia</taxon>
        <taxon>Myxococcales</taxon>
        <taxon>Cystobacterineae</taxon>
        <taxon>Myxococcaceae</taxon>
        <taxon>Myxococcus</taxon>
    </lineage>
</organism>
<dbReference type="EMBL" id="FOIB01000007">
    <property type="protein sequence ID" value="SEU24969.1"/>
    <property type="molecule type" value="Genomic_DNA"/>
</dbReference>
<gene>
    <name evidence="2" type="ORF">MFU01_51100</name>
    <name evidence="3" type="ORF">SAMN05443572_10724</name>
</gene>
<evidence type="ECO:0000313" key="4">
    <source>
        <dbReference type="Proteomes" id="UP000183760"/>
    </source>
</evidence>
<dbReference type="EMBL" id="BJXR01000036">
    <property type="protein sequence ID" value="GEN10073.1"/>
    <property type="molecule type" value="Genomic_DNA"/>
</dbReference>
<keyword evidence="4" id="KW-1185">Reference proteome</keyword>
<evidence type="ECO:0000313" key="2">
    <source>
        <dbReference type="EMBL" id="GEN10073.1"/>
    </source>
</evidence>
<evidence type="ECO:0000256" key="1">
    <source>
        <dbReference type="SAM" id="SignalP"/>
    </source>
</evidence>
<dbReference type="Proteomes" id="UP000183760">
    <property type="component" value="Unassembled WGS sequence"/>
</dbReference>
<comment type="caution">
    <text evidence="2">The sequence shown here is derived from an EMBL/GenBank/DDBJ whole genome shotgun (WGS) entry which is preliminary data.</text>
</comment>
<sequence>MTPAHSRYRFVRTLAGLGGLTAWLLTLAPTSGLAQDDDDDDEEAVAPQVACYTAASQGGLTDDYAATQLCRGARSSAPAKCFLRVQDQGSLTQAQALQLCQFATAEDDPASCYLQARGKSFGDDARLLQLCQPPVTEFLRYCPVPVQ</sequence>
<dbReference type="Proteomes" id="UP000321514">
    <property type="component" value="Unassembled WGS sequence"/>
</dbReference>
<proteinExistence type="predicted"/>
<accession>A0A511T914</accession>
<reference evidence="2 5" key="2">
    <citation type="submission" date="2019-07" db="EMBL/GenBank/DDBJ databases">
        <title>Whole genome shotgun sequence of Myxococcus fulvus NBRC 100333.</title>
        <authorList>
            <person name="Hosoyama A."/>
            <person name="Uohara A."/>
            <person name="Ohji S."/>
            <person name="Ichikawa N."/>
        </authorList>
    </citation>
    <scope>NUCLEOTIDE SEQUENCE [LARGE SCALE GENOMIC DNA]</scope>
    <source>
        <strain evidence="2 5">NBRC 100333</strain>
    </source>
</reference>
<dbReference type="OrthoDB" id="5515810at2"/>
<feature type="signal peptide" evidence="1">
    <location>
        <begin position="1"/>
        <end position="34"/>
    </location>
</feature>
<evidence type="ECO:0008006" key="6">
    <source>
        <dbReference type="Google" id="ProtNLM"/>
    </source>
</evidence>
<reference evidence="3 4" key="1">
    <citation type="submission" date="2016-10" db="EMBL/GenBank/DDBJ databases">
        <authorList>
            <person name="Varghese N."/>
            <person name="Submissions S."/>
        </authorList>
    </citation>
    <scope>NUCLEOTIDE SEQUENCE [LARGE SCALE GENOMIC DNA]</scope>
    <source>
        <strain evidence="3 4">DSM 16525</strain>
    </source>
</reference>
<evidence type="ECO:0000313" key="3">
    <source>
        <dbReference type="EMBL" id="SEU24969.1"/>
    </source>
</evidence>
<evidence type="ECO:0000313" key="5">
    <source>
        <dbReference type="Proteomes" id="UP000321514"/>
    </source>
</evidence>
<dbReference type="RefSeq" id="WP_074956734.1">
    <property type="nucleotide sequence ID" value="NZ_BJXR01000036.1"/>
</dbReference>